<reference evidence="4 5" key="1">
    <citation type="submission" date="2024-06" db="EMBL/GenBank/DDBJ databases">
        <title>Draft genome sequence of Helicobacter trogontum NHP16-4001.</title>
        <authorList>
            <person name="Rimbara E."/>
            <person name="Suzuki M."/>
        </authorList>
    </citation>
    <scope>NUCLEOTIDE SEQUENCE [LARGE SCALE GENOMIC DNA]</scope>
    <source>
        <strain evidence="4 5">NHP16-4001</strain>
    </source>
</reference>
<dbReference type="Gene3D" id="3.40.50.720">
    <property type="entry name" value="NAD(P)-binding Rossmann-like Domain"/>
    <property type="match status" value="1"/>
</dbReference>
<evidence type="ECO:0000256" key="1">
    <source>
        <dbReference type="ARBA" id="ARBA00022723"/>
    </source>
</evidence>
<keyword evidence="5" id="KW-1185">Reference proteome</keyword>
<name>A0ABQ0D293_9HELI</name>
<protein>
    <recommendedName>
        <fullName evidence="6">NAD(P)-dependent alcohol dehydrogenase</fullName>
    </recommendedName>
</protein>
<dbReference type="Proteomes" id="UP001562457">
    <property type="component" value="Unassembled WGS sequence"/>
</dbReference>
<comment type="caution">
    <text evidence="4">The sequence shown here is derived from an EMBL/GenBank/DDBJ whole genome shotgun (WGS) entry which is preliminary data.</text>
</comment>
<proteinExistence type="predicted"/>
<gene>
    <name evidence="4" type="ORF">NHP164001_03580</name>
</gene>
<evidence type="ECO:0000313" key="4">
    <source>
        <dbReference type="EMBL" id="GAB0172345.1"/>
    </source>
</evidence>
<evidence type="ECO:0000256" key="2">
    <source>
        <dbReference type="ARBA" id="ARBA00022833"/>
    </source>
</evidence>
<keyword evidence="1" id="KW-0479">Metal-binding</keyword>
<evidence type="ECO:0000313" key="5">
    <source>
        <dbReference type="Proteomes" id="UP001562457"/>
    </source>
</evidence>
<evidence type="ECO:0008006" key="6">
    <source>
        <dbReference type="Google" id="ProtNLM"/>
    </source>
</evidence>
<evidence type="ECO:0000256" key="3">
    <source>
        <dbReference type="ARBA" id="ARBA00023002"/>
    </source>
</evidence>
<accession>A0ABQ0D293</accession>
<organism evidence="4 5">
    <name type="scientific">Helicobacter trogontum</name>
    <dbReference type="NCBI Taxonomy" id="50960"/>
    <lineage>
        <taxon>Bacteria</taxon>
        <taxon>Pseudomonadati</taxon>
        <taxon>Campylobacterota</taxon>
        <taxon>Epsilonproteobacteria</taxon>
        <taxon>Campylobacterales</taxon>
        <taxon>Helicobacteraceae</taxon>
        <taxon>Helicobacter</taxon>
    </lineage>
</organism>
<keyword evidence="2" id="KW-0862">Zinc</keyword>
<sequence>MYGSLIGGIQETQEMLDISVQQGIYPEVEIISVKDIDTAYSNLTSGKAKFRYVIDMGSLEG</sequence>
<dbReference type="Gene3D" id="3.90.180.10">
    <property type="entry name" value="Medium-chain alcohol dehydrogenases, catalytic domain"/>
    <property type="match status" value="1"/>
</dbReference>
<dbReference type="InterPro" id="IPR047109">
    <property type="entry name" value="CAD-like"/>
</dbReference>
<dbReference type="EMBL" id="BAAFHN010000004">
    <property type="protein sequence ID" value="GAB0172345.1"/>
    <property type="molecule type" value="Genomic_DNA"/>
</dbReference>
<dbReference type="PANTHER" id="PTHR42683">
    <property type="entry name" value="ALDEHYDE REDUCTASE"/>
    <property type="match status" value="1"/>
</dbReference>
<keyword evidence="3" id="KW-0560">Oxidoreductase</keyword>